<accession>A0ABR2QZ25</accession>
<dbReference type="SUPFAM" id="SSF81383">
    <property type="entry name" value="F-box domain"/>
    <property type="match status" value="1"/>
</dbReference>
<gene>
    <name evidence="2" type="ORF">V6N11_035004</name>
</gene>
<dbReference type="InterPro" id="IPR055411">
    <property type="entry name" value="LRR_FXL15/At3g58940/PEG3-like"/>
</dbReference>
<sequence length="294" mass="33471">MGKEDDRISKLPDSILSHILSSLPIKDAVSTSILSTRWRHLYAYMLNLDVDFRIFRYPPPLTVKSFTNFMDKMLFLHTEGRIEQFRLFNFKISGIDASRVCEWISAALCRGVKLMDLIFVPWGRNIPMLPTAVLFTCKTLVRLKLGFPFVMTVPSHVFLPNLNTLELQSIIFEDDDSVKRLLSSCPILEQLSFSNCDMRNITWLIISNPSLKSLTLVVKGIYSYFPAFFSNEVDIAFDLPNLVYFKYKVFTAKRYSMGNMPCLVTADFDISFGLLPISVPQTICCISKPASPGT</sequence>
<feature type="domain" description="F-box" evidence="1">
    <location>
        <begin position="5"/>
        <end position="55"/>
    </location>
</feature>
<protein>
    <recommendedName>
        <fullName evidence="1">F-box domain-containing protein</fullName>
    </recommendedName>
</protein>
<dbReference type="PANTHER" id="PTHR31293:SF12">
    <property type="entry name" value="RNI-LIKE SUPERFAMILY PROTEIN"/>
    <property type="match status" value="1"/>
</dbReference>
<dbReference type="InterPro" id="IPR032675">
    <property type="entry name" value="LRR_dom_sf"/>
</dbReference>
<dbReference type="InterPro" id="IPR053781">
    <property type="entry name" value="F-box_AtFBL13-like"/>
</dbReference>
<dbReference type="Proteomes" id="UP001396334">
    <property type="component" value="Unassembled WGS sequence"/>
</dbReference>
<keyword evidence="3" id="KW-1185">Reference proteome</keyword>
<dbReference type="InterPro" id="IPR001810">
    <property type="entry name" value="F-box_dom"/>
</dbReference>
<dbReference type="EMBL" id="JBBPBN010000029">
    <property type="protein sequence ID" value="KAK9005950.1"/>
    <property type="molecule type" value="Genomic_DNA"/>
</dbReference>
<comment type="caution">
    <text evidence="2">The sequence shown here is derived from an EMBL/GenBank/DDBJ whole genome shotgun (WGS) entry which is preliminary data.</text>
</comment>
<evidence type="ECO:0000313" key="2">
    <source>
        <dbReference type="EMBL" id="KAK9005950.1"/>
    </source>
</evidence>
<dbReference type="PANTHER" id="PTHR31293">
    <property type="entry name" value="RNI-LIKE SUPERFAMILY PROTEIN"/>
    <property type="match status" value="1"/>
</dbReference>
<evidence type="ECO:0000259" key="1">
    <source>
        <dbReference type="PROSITE" id="PS50181"/>
    </source>
</evidence>
<dbReference type="InterPro" id="IPR055294">
    <property type="entry name" value="FBL60-like"/>
</dbReference>
<dbReference type="Gene3D" id="1.20.1280.50">
    <property type="match status" value="1"/>
</dbReference>
<dbReference type="Pfam" id="PF00646">
    <property type="entry name" value="F-box"/>
    <property type="match status" value="1"/>
</dbReference>
<organism evidence="2 3">
    <name type="scientific">Hibiscus sabdariffa</name>
    <name type="common">roselle</name>
    <dbReference type="NCBI Taxonomy" id="183260"/>
    <lineage>
        <taxon>Eukaryota</taxon>
        <taxon>Viridiplantae</taxon>
        <taxon>Streptophyta</taxon>
        <taxon>Embryophyta</taxon>
        <taxon>Tracheophyta</taxon>
        <taxon>Spermatophyta</taxon>
        <taxon>Magnoliopsida</taxon>
        <taxon>eudicotyledons</taxon>
        <taxon>Gunneridae</taxon>
        <taxon>Pentapetalae</taxon>
        <taxon>rosids</taxon>
        <taxon>malvids</taxon>
        <taxon>Malvales</taxon>
        <taxon>Malvaceae</taxon>
        <taxon>Malvoideae</taxon>
        <taxon>Hibiscus</taxon>
    </lineage>
</organism>
<dbReference type="Gene3D" id="3.80.10.10">
    <property type="entry name" value="Ribonuclease Inhibitor"/>
    <property type="match status" value="1"/>
</dbReference>
<dbReference type="InterPro" id="IPR036047">
    <property type="entry name" value="F-box-like_dom_sf"/>
</dbReference>
<proteinExistence type="predicted"/>
<dbReference type="CDD" id="cd22160">
    <property type="entry name" value="F-box_AtFBL13-like"/>
    <property type="match status" value="1"/>
</dbReference>
<dbReference type="PROSITE" id="PS50181">
    <property type="entry name" value="FBOX"/>
    <property type="match status" value="1"/>
</dbReference>
<name>A0ABR2QZ25_9ROSI</name>
<dbReference type="SUPFAM" id="SSF52047">
    <property type="entry name" value="RNI-like"/>
    <property type="match status" value="1"/>
</dbReference>
<dbReference type="Pfam" id="PF24758">
    <property type="entry name" value="LRR_At5g56370"/>
    <property type="match status" value="1"/>
</dbReference>
<evidence type="ECO:0000313" key="3">
    <source>
        <dbReference type="Proteomes" id="UP001396334"/>
    </source>
</evidence>
<reference evidence="2 3" key="1">
    <citation type="journal article" date="2024" name="G3 (Bethesda)">
        <title>Genome assembly of Hibiscus sabdariffa L. provides insights into metabolisms of medicinal natural products.</title>
        <authorList>
            <person name="Kim T."/>
        </authorList>
    </citation>
    <scope>NUCLEOTIDE SEQUENCE [LARGE SCALE GENOMIC DNA]</scope>
    <source>
        <strain evidence="2">TK-2024</strain>
        <tissue evidence="2">Old leaves</tissue>
    </source>
</reference>